<dbReference type="GO" id="GO:0005524">
    <property type="term" value="F:ATP binding"/>
    <property type="evidence" value="ECO:0007669"/>
    <property type="project" value="UniProtKB-UniRule"/>
</dbReference>
<keyword evidence="3" id="KW-0436">Ligase</keyword>
<dbReference type="InterPro" id="IPR011764">
    <property type="entry name" value="Biotin_carboxylation_dom"/>
</dbReference>
<evidence type="ECO:0000259" key="9">
    <source>
        <dbReference type="PROSITE" id="PS50975"/>
    </source>
</evidence>
<evidence type="ECO:0000256" key="3">
    <source>
        <dbReference type="ARBA" id="ARBA00022598"/>
    </source>
</evidence>
<feature type="domain" description="ATP-grasp" evidence="9">
    <location>
        <begin position="120"/>
        <end position="317"/>
    </location>
</feature>
<protein>
    <recommendedName>
        <fullName evidence="2">biotin carboxylase</fullName>
        <ecNumber evidence="2">6.3.4.14</ecNumber>
    </recommendedName>
</protein>
<evidence type="ECO:0000256" key="5">
    <source>
        <dbReference type="ARBA" id="ARBA00022840"/>
    </source>
</evidence>
<proteinExistence type="predicted"/>
<dbReference type="NCBIfam" id="NF006367">
    <property type="entry name" value="PRK08591.1"/>
    <property type="match status" value="1"/>
</dbReference>
<dbReference type="Proteomes" id="UP000662857">
    <property type="component" value="Chromosome"/>
</dbReference>
<sequence length="459" mass="48955">MFSTLLIANRGEIALRIARTCRELGIRTVAVYSNADADTEVLRVADEAIRIGPAAPRRSYLDMSAILSAALQCGAEAIHPGYGFLSEDPDFAEACRAHGVVLVGPPPEVMQRLGDKASARAVMAGAGLPVVPGSTGTVETLADAREVARQIGFPLMIKAAAGGGGMGMTAVCNPADFLTSYQQVRAHAQALFGDGRVYLERLVSPARHVEVQVVCDTVGNAVHLGERECSVQRRQQKLLEETPAPGLPREVAAQLAEAAVRGARAVGYVGAGTFEFLVDRDGRFYFMEVNCRVQVEHPVTEMVTGIDIVREQVVVAAGYPLSLRQAEIAPSGSAIECRINTEDPERGFVPTPGQIVDFRPPGGPFVRVDTHGYAGFRIVPDYDSLLAKVVVWAPDRPGAVARMDRALRELRVAGPGVATTAGFLRQVLAEPAFRAGTYTTSLVDEMTTARAAGFAEQGF</sequence>
<dbReference type="KEGG" id="nhy:JQS43_08670"/>
<dbReference type="InterPro" id="IPR051602">
    <property type="entry name" value="ACC_Biotin_Carboxylase"/>
</dbReference>
<evidence type="ECO:0000256" key="4">
    <source>
        <dbReference type="ARBA" id="ARBA00022741"/>
    </source>
</evidence>
<dbReference type="SUPFAM" id="SSF52440">
    <property type="entry name" value="PreATP-grasp domain"/>
    <property type="match status" value="1"/>
</dbReference>
<keyword evidence="6" id="KW-0092">Biotin</keyword>
<dbReference type="Gene3D" id="3.30.470.20">
    <property type="entry name" value="ATP-grasp fold, B domain"/>
    <property type="match status" value="1"/>
</dbReference>
<keyword evidence="12" id="KW-1185">Reference proteome</keyword>
<dbReference type="InterPro" id="IPR005482">
    <property type="entry name" value="Biotin_COase_C"/>
</dbReference>
<gene>
    <name evidence="11" type="ORF">JQS43_08670</name>
</gene>
<dbReference type="PROSITE" id="PS00866">
    <property type="entry name" value="CPSASE_1"/>
    <property type="match status" value="1"/>
</dbReference>
<keyword evidence="5 8" id="KW-0067">ATP-binding</keyword>
<comment type="function">
    <text evidence="1">This protein is a component of the acetyl coenzyme A carboxylase complex; first, biotin carboxylase catalyzes the carboxylation of the carrier protein and then the transcarboxylase transfers the carboxyl group to form malonyl-CoA.</text>
</comment>
<dbReference type="SUPFAM" id="SSF56059">
    <property type="entry name" value="Glutathione synthetase ATP-binding domain-like"/>
    <property type="match status" value="1"/>
</dbReference>
<reference evidence="11" key="1">
    <citation type="submission" date="2021-02" db="EMBL/GenBank/DDBJ databases">
        <title>Natrosporangium hydrolyticum gen. nov., sp. nov, a haloalkaliphilic actinobacterium from a soda solonchak soil.</title>
        <authorList>
            <person name="Sorokin D.Y."/>
            <person name="Khijniak T.V."/>
            <person name="Zakharycheva A.P."/>
            <person name="Boueva O.V."/>
            <person name="Ariskina E.V."/>
            <person name="Hahnke R.L."/>
            <person name="Bunk B."/>
            <person name="Sproer C."/>
            <person name="Schumann P."/>
            <person name="Evtushenko L.I."/>
            <person name="Kublanov I.V."/>
        </authorList>
    </citation>
    <scope>NUCLEOTIDE SEQUENCE</scope>
    <source>
        <strain evidence="11">DSM 106523</strain>
    </source>
</reference>
<dbReference type="InterPro" id="IPR011054">
    <property type="entry name" value="Rudment_hybrid_motif"/>
</dbReference>
<name>A0A895YM03_9ACTN</name>
<dbReference type="PROSITE" id="PS50979">
    <property type="entry name" value="BC"/>
    <property type="match status" value="1"/>
</dbReference>
<dbReference type="GO" id="GO:0004075">
    <property type="term" value="F:biotin carboxylase activity"/>
    <property type="evidence" value="ECO:0007669"/>
    <property type="project" value="UniProtKB-EC"/>
</dbReference>
<dbReference type="PANTHER" id="PTHR48095">
    <property type="entry name" value="PYRUVATE CARBOXYLASE SUBUNIT A"/>
    <property type="match status" value="1"/>
</dbReference>
<evidence type="ECO:0000259" key="10">
    <source>
        <dbReference type="PROSITE" id="PS50979"/>
    </source>
</evidence>
<dbReference type="GO" id="GO:0046872">
    <property type="term" value="F:metal ion binding"/>
    <property type="evidence" value="ECO:0007669"/>
    <property type="project" value="InterPro"/>
</dbReference>
<accession>A0A895YM03</accession>
<evidence type="ECO:0000313" key="12">
    <source>
        <dbReference type="Proteomes" id="UP000662857"/>
    </source>
</evidence>
<dbReference type="PANTHER" id="PTHR48095:SF2">
    <property type="entry name" value="BIOTIN CARBOXYLASE, CHLOROPLASTIC"/>
    <property type="match status" value="1"/>
</dbReference>
<dbReference type="Pfam" id="PF02786">
    <property type="entry name" value="CPSase_L_D2"/>
    <property type="match status" value="1"/>
</dbReference>
<evidence type="ECO:0000256" key="8">
    <source>
        <dbReference type="PROSITE-ProRule" id="PRU00409"/>
    </source>
</evidence>
<dbReference type="InterPro" id="IPR016185">
    <property type="entry name" value="PreATP-grasp_dom_sf"/>
</dbReference>
<dbReference type="PROSITE" id="PS50975">
    <property type="entry name" value="ATP_GRASP"/>
    <property type="match status" value="1"/>
</dbReference>
<organism evidence="11 12">
    <name type="scientific">Natronosporangium hydrolyticum</name>
    <dbReference type="NCBI Taxonomy" id="2811111"/>
    <lineage>
        <taxon>Bacteria</taxon>
        <taxon>Bacillati</taxon>
        <taxon>Actinomycetota</taxon>
        <taxon>Actinomycetes</taxon>
        <taxon>Micromonosporales</taxon>
        <taxon>Micromonosporaceae</taxon>
        <taxon>Natronosporangium</taxon>
    </lineage>
</organism>
<evidence type="ECO:0000313" key="11">
    <source>
        <dbReference type="EMBL" id="QSB16343.1"/>
    </source>
</evidence>
<dbReference type="SUPFAM" id="SSF51246">
    <property type="entry name" value="Rudiment single hybrid motif"/>
    <property type="match status" value="1"/>
</dbReference>
<evidence type="ECO:0000256" key="7">
    <source>
        <dbReference type="ARBA" id="ARBA00048600"/>
    </source>
</evidence>
<evidence type="ECO:0000256" key="2">
    <source>
        <dbReference type="ARBA" id="ARBA00013263"/>
    </source>
</evidence>
<dbReference type="InterPro" id="IPR005479">
    <property type="entry name" value="CPAse_ATP-bd"/>
</dbReference>
<dbReference type="FunFam" id="3.40.50.20:FF:000010">
    <property type="entry name" value="Propionyl-CoA carboxylase subunit alpha"/>
    <property type="match status" value="1"/>
</dbReference>
<feature type="domain" description="Biotin carboxylation" evidence="10">
    <location>
        <begin position="1"/>
        <end position="448"/>
    </location>
</feature>
<dbReference type="InterPro" id="IPR005481">
    <property type="entry name" value="BC-like_N"/>
</dbReference>
<dbReference type="Pfam" id="PF02785">
    <property type="entry name" value="Biotin_carb_C"/>
    <property type="match status" value="1"/>
</dbReference>
<dbReference type="SMART" id="SM00878">
    <property type="entry name" value="Biotin_carb_C"/>
    <property type="match status" value="1"/>
</dbReference>
<comment type="catalytic activity">
    <reaction evidence="7">
        <text>N(6)-biotinyl-L-lysyl-[protein] + hydrogencarbonate + ATP = N(6)-carboxybiotinyl-L-lysyl-[protein] + ADP + phosphate + H(+)</text>
        <dbReference type="Rhea" id="RHEA:13501"/>
        <dbReference type="Rhea" id="RHEA-COMP:10505"/>
        <dbReference type="Rhea" id="RHEA-COMP:10506"/>
        <dbReference type="ChEBI" id="CHEBI:15378"/>
        <dbReference type="ChEBI" id="CHEBI:17544"/>
        <dbReference type="ChEBI" id="CHEBI:30616"/>
        <dbReference type="ChEBI" id="CHEBI:43474"/>
        <dbReference type="ChEBI" id="CHEBI:83144"/>
        <dbReference type="ChEBI" id="CHEBI:83145"/>
        <dbReference type="ChEBI" id="CHEBI:456216"/>
        <dbReference type="EC" id="6.3.4.14"/>
    </reaction>
</comment>
<evidence type="ECO:0000256" key="6">
    <source>
        <dbReference type="ARBA" id="ARBA00023267"/>
    </source>
</evidence>
<dbReference type="EMBL" id="CP070499">
    <property type="protein sequence ID" value="QSB16343.1"/>
    <property type="molecule type" value="Genomic_DNA"/>
</dbReference>
<dbReference type="RefSeq" id="WP_239678553.1">
    <property type="nucleotide sequence ID" value="NZ_CP070499.1"/>
</dbReference>
<dbReference type="FunFam" id="3.30.1490.20:FF:000003">
    <property type="entry name" value="acetyl-CoA carboxylase isoform X1"/>
    <property type="match status" value="1"/>
</dbReference>
<dbReference type="InterPro" id="IPR011761">
    <property type="entry name" value="ATP-grasp"/>
</dbReference>
<dbReference type="Pfam" id="PF00289">
    <property type="entry name" value="Biotin_carb_N"/>
    <property type="match status" value="1"/>
</dbReference>
<dbReference type="AlphaFoldDB" id="A0A895YM03"/>
<keyword evidence="4 8" id="KW-0547">Nucleotide-binding</keyword>
<evidence type="ECO:0000256" key="1">
    <source>
        <dbReference type="ARBA" id="ARBA00003761"/>
    </source>
</evidence>
<dbReference type="EC" id="6.3.4.14" evidence="2"/>